<proteinExistence type="predicted"/>
<dbReference type="InterPro" id="IPR019888">
    <property type="entry name" value="Tscrpt_reg_AsnC-like"/>
</dbReference>
<keyword evidence="6" id="KW-1185">Reference proteome</keyword>
<evidence type="ECO:0000313" key="5">
    <source>
        <dbReference type="EMBL" id="MCD1294393.1"/>
    </source>
</evidence>
<evidence type="ECO:0000256" key="3">
    <source>
        <dbReference type="ARBA" id="ARBA00023163"/>
    </source>
</evidence>
<dbReference type="EMBL" id="PGCK01000003">
    <property type="protein sequence ID" value="MCD1294393.1"/>
    <property type="molecule type" value="Genomic_DNA"/>
</dbReference>
<evidence type="ECO:0000313" key="6">
    <source>
        <dbReference type="Proteomes" id="UP001320159"/>
    </source>
</evidence>
<dbReference type="RefSeq" id="WP_230741222.1">
    <property type="nucleotide sequence ID" value="NZ_PGCK01000003.1"/>
</dbReference>
<organism evidence="5 6">
    <name type="scientific">Methanooceanicella nereidis</name>
    <dbReference type="NCBI Taxonomy" id="2052831"/>
    <lineage>
        <taxon>Archaea</taxon>
        <taxon>Methanobacteriati</taxon>
        <taxon>Methanobacteriota</taxon>
        <taxon>Stenosarchaea group</taxon>
        <taxon>Methanomicrobia</taxon>
        <taxon>Methanocellales</taxon>
        <taxon>Methanocellaceae</taxon>
        <taxon>Methanooceanicella</taxon>
    </lineage>
</organism>
<dbReference type="Pfam" id="PF01037">
    <property type="entry name" value="AsnC_trans_reg"/>
    <property type="match status" value="1"/>
</dbReference>
<comment type="caution">
    <text evidence="5">The sequence shown here is derived from an EMBL/GenBank/DDBJ whole genome shotgun (WGS) entry which is preliminary data.</text>
</comment>
<keyword evidence="3" id="KW-0804">Transcription</keyword>
<dbReference type="InterPro" id="IPR011008">
    <property type="entry name" value="Dimeric_a/b-barrel"/>
</dbReference>
<dbReference type="PRINTS" id="PR00033">
    <property type="entry name" value="HTHASNC"/>
</dbReference>
<dbReference type="Pfam" id="PF13412">
    <property type="entry name" value="HTH_24"/>
    <property type="match status" value="1"/>
</dbReference>
<dbReference type="SUPFAM" id="SSF46785">
    <property type="entry name" value="Winged helix' DNA-binding domain"/>
    <property type="match status" value="1"/>
</dbReference>
<dbReference type="Proteomes" id="UP001320159">
    <property type="component" value="Unassembled WGS sequence"/>
</dbReference>
<dbReference type="InterPro" id="IPR036388">
    <property type="entry name" value="WH-like_DNA-bd_sf"/>
</dbReference>
<dbReference type="InterPro" id="IPR011991">
    <property type="entry name" value="ArsR-like_HTH"/>
</dbReference>
<dbReference type="AlphaFoldDB" id="A0AAP2RBH6"/>
<keyword evidence="1" id="KW-0805">Transcription regulation</keyword>
<dbReference type="InterPro" id="IPR050684">
    <property type="entry name" value="HTH-Siroheme_Decarb"/>
</dbReference>
<dbReference type="InterPro" id="IPR036390">
    <property type="entry name" value="WH_DNA-bd_sf"/>
</dbReference>
<evidence type="ECO:0000259" key="4">
    <source>
        <dbReference type="PROSITE" id="PS50956"/>
    </source>
</evidence>
<dbReference type="PROSITE" id="PS50956">
    <property type="entry name" value="HTH_ASNC_2"/>
    <property type="match status" value="1"/>
</dbReference>
<sequence>MDLTDRTIIEKLTRDSRIHCTEIASELGVATSTVHKRVNQLYNDGVIEQFTIILNPEKSGTALTTFIGINVDSGRKDEVINTLKSLNNVLEVYELLEPYDIFVKVRTRDISELKENVLRVIANTKGVLNTSSILTTRRHKENACITKNGD</sequence>
<accession>A0AAP2RBH6</accession>
<dbReference type="Gene3D" id="3.30.70.920">
    <property type="match status" value="1"/>
</dbReference>
<name>A0AAP2RBH6_9EURY</name>
<dbReference type="PANTHER" id="PTHR43413:SF6">
    <property type="entry name" value="REGULATORY PROTEIN ASNC"/>
    <property type="match status" value="1"/>
</dbReference>
<dbReference type="PANTHER" id="PTHR43413">
    <property type="entry name" value="TRANSCRIPTIONAL REGULATOR, ASNC FAMILY"/>
    <property type="match status" value="1"/>
</dbReference>
<evidence type="ECO:0000256" key="1">
    <source>
        <dbReference type="ARBA" id="ARBA00023015"/>
    </source>
</evidence>
<dbReference type="GO" id="GO:0043565">
    <property type="term" value="F:sequence-specific DNA binding"/>
    <property type="evidence" value="ECO:0007669"/>
    <property type="project" value="InterPro"/>
</dbReference>
<keyword evidence="2" id="KW-0238">DNA-binding</keyword>
<dbReference type="CDD" id="cd00090">
    <property type="entry name" value="HTH_ARSR"/>
    <property type="match status" value="1"/>
</dbReference>
<gene>
    <name evidence="5" type="ORF">CUJ83_05190</name>
</gene>
<dbReference type="Gene3D" id="1.10.10.10">
    <property type="entry name" value="Winged helix-like DNA-binding domain superfamily/Winged helix DNA-binding domain"/>
    <property type="match status" value="1"/>
</dbReference>
<dbReference type="SMART" id="SM00344">
    <property type="entry name" value="HTH_ASNC"/>
    <property type="match status" value="1"/>
</dbReference>
<dbReference type="SUPFAM" id="SSF54909">
    <property type="entry name" value="Dimeric alpha+beta barrel"/>
    <property type="match status" value="1"/>
</dbReference>
<evidence type="ECO:0000256" key="2">
    <source>
        <dbReference type="ARBA" id="ARBA00023125"/>
    </source>
</evidence>
<feature type="domain" description="HTH asnC-type" evidence="4">
    <location>
        <begin position="1"/>
        <end position="62"/>
    </location>
</feature>
<dbReference type="InterPro" id="IPR000485">
    <property type="entry name" value="AsnC-type_HTH_dom"/>
</dbReference>
<protein>
    <submittedName>
        <fullName evidence="5">Lrp/AsnC family transcriptional regulator</fullName>
    </submittedName>
</protein>
<dbReference type="InterPro" id="IPR019887">
    <property type="entry name" value="Tscrpt_reg_AsnC/Lrp_C"/>
</dbReference>
<reference evidence="5 6" key="1">
    <citation type="submission" date="2017-11" db="EMBL/GenBank/DDBJ databases">
        <title>Isolation and Characterization of Family Methanocellaceae Species from Potential Methane Hydrate Area Offshore Southwestern Taiwan.</title>
        <authorList>
            <person name="Zhang W.-L."/>
            <person name="Chen W.-C."/>
            <person name="Lai M.-C."/>
            <person name="Chen S.-C."/>
        </authorList>
    </citation>
    <scope>NUCLEOTIDE SEQUENCE [LARGE SCALE GENOMIC DNA]</scope>
    <source>
        <strain evidence="5 6">CWC-04</strain>
    </source>
</reference>